<dbReference type="InterPro" id="IPR028386">
    <property type="entry name" value="CENP-C/Mif2/cnp3"/>
</dbReference>
<dbReference type="PANTHER" id="PTHR16684">
    <property type="entry name" value="CENTROMERE PROTEIN C"/>
    <property type="match status" value="1"/>
</dbReference>
<feature type="domain" description="Mif2/CENP-C cupin" evidence="8">
    <location>
        <begin position="462"/>
        <end position="546"/>
    </location>
</feature>
<dbReference type="InterPro" id="IPR011051">
    <property type="entry name" value="RmlC_Cupin_sf"/>
</dbReference>
<dbReference type="Pfam" id="PF11699">
    <property type="entry name" value="CENP-C_C"/>
    <property type="match status" value="1"/>
</dbReference>
<comment type="similarity">
    <text evidence="2">Belongs to the CENP-C/MIF2 family.</text>
</comment>
<dbReference type="Gene3D" id="2.60.120.10">
    <property type="entry name" value="Jelly Rolls"/>
    <property type="match status" value="1"/>
</dbReference>
<dbReference type="GO" id="GO:0005634">
    <property type="term" value="C:nucleus"/>
    <property type="evidence" value="ECO:0007669"/>
    <property type="project" value="UniProtKB-SubCell"/>
</dbReference>
<organism evidence="9 10">
    <name type="scientific">Crepidotus variabilis</name>
    <dbReference type="NCBI Taxonomy" id="179855"/>
    <lineage>
        <taxon>Eukaryota</taxon>
        <taxon>Fungi</taxon>
        <taxon>Dikarya</taxon>
        <taxon>Basidiomycota</taxon>
        <taxon>Agaricomycotina</taxon>
        <taxon>Agaricomycetes</taxon>
        <taxon>Agaricomycetidae</taxon>
        <taxon>Agaricales</taxon>
        <taxon>Agaricineae</taxon>
        <taxon>Crepidotaceae</taxon>
        <taxon>Crepidotus</taxon>
    </lineage>
</organism>
<feature type="compositionally biased region" description="Acidic residues" evidence="7">
    <location>
        <begin position="269"/>
        <end position="293"/>
    </location>
</feature>
<dbReference type="OrthoDB" id="1939643at2759"/>
<evidence type="ECO:0000256" key="2">
    <source>
        <dbReference type="ARBA" id="ARBA00010291"/>
    </source>
</evidence>
<comment type="caution">
    <text evidence="9">The sequence shown here is derived from an EMBL/GenBank/DDBJ whole genome shotgun (WGS) entry which is preliminary data.</text>
</comment>
<feature type="compositionally biased region" description="Acidic residues" evidence="7">
    <location>
        <begin position="228"/>
        <end position="237"/>
    </location>
</feature>
<dbReference type="FunFam" id="2.60.120.10:FF:000033">
    <property type="entry name" value="Centromere protein C 1"/>
    <property type="match status" value="1"/>
</dbReference>
<evidence type="ECO:0000256" key="3">
    <source>
        <dbReference type="ARBA" id="ARBA00023125"/>
    </source>
</evidence>
<dbReference type="CDD" id="cd06993">
    <property type="entry name" value="cupin_CENP-C_C"/>
    <property type="match status" value="1"/>
</dbReference>
<feature type="compositionally biased region" description="Basic and acidic residues" evidence="7">
    <location>
        <begin position="345"/>
        <end position="356"/>
    </location>
</feature>
<dbReference type="GO" id="GO:0051455">
    <property type="term" value="P:spindle attachment to meiosis I kinetochore"/>
    <property type="evidence" value="ECO:0007669"/>
    <property type="project" value="TreeGrafter"/>
</dbReference>
<feature type="region of interest" description="Disordered" evidence="7">
    <location>
        <begin position="561"/>
        <end position="605"/>
    </location>
</feature>
<feature type="compositionally biased region" description="Basic and acidic residues" evidence="7">
    <location>
        <begin position="247"/>
        <end position="268"/>
    </location>
</feature>
<dbReference type="PANTHER" id="PTHR16684:SF11">
    <property type="entry name" value="CENTROMERE PROTEIN C"/>
    <property type="match status" value="1"/>
</dbReference>
<feature type="region of interest" description="Disordered" evidence="7">
    <location>
        <begin position="46"/>
        <end position="361"/>
    </location>
</feature>
<feature type="compositionally biased region" description="Polar residues" evidence="7">
    <location>
        <begin position="1"/>
        <end position="11"/>
    </location>
</feature>
<feature type="region of interest" description="Disordered" evidence="7">
    <location>
        <begin position="1"/>
        <end position="33"/>
    </location>
</feature>
<evidence type="ECO:0000259" key="8">
    <source>
        <dbReference type="Pfam" id="PF11699"/>
    </source>
</evidence>
<evidence type="ECO:0000256" key="6">
    <source>
        <dbReference type="ARBA" id="ARBA00075033"/>
    </source>
</evidence>
<reference evidence="9" key="1">
    <citation type="submission" date="2020-11" db="EMBL/GenBank/DDBJ databases">
        <authorList>
            <consortium name="DOE Joint Genome Institute"/>
            <person name="Ahrendt S."/>
            <person name="Riley R."/>
            <person name="Andreopoulos W."/>
            <person name="Labutti K."/>
            <person name="Pangilinan J."/>
            <person name="Ruiz-Duenas F.J."/>
            <person name="Barrasa J.M."/>
            <person name="Sanchez-Garcia M."/>
            <person name="Camarero S."/>
            <person name="Miyauchi S."/>
            <person name="Serrano A."/>
            <person name="Linde D."/>
            <person name="Babiker R."/>
            <person name="Drula E."/>
            <person name="Ayuso-Fernandez I."/>
            <person name="Pacheco R."/>
            <person name="Padilla G."/>
            <person name="Ferreira P."/>
            <person name="Barriuso J."/>
            <person name="Kellner H."/>
            <person name="Castanera R."/>
            <person name="Alfaro M."/>
            <person name="Ramirez L."/>
            <person name="Pisabarro A.G."/>
            <person name="Kuo A."/>
            <person name="Tritt A."/>
            <person name="Lipzen A."/>
            <person name="He G."/>
            <person name="Yan M."/>
            <person name="Ng V."/>
            <person name="Cullen D."/>
            <person name="Martin F."/>
            <person name="Rosso M.-N."/>
            <person name="Henrissat B."/>
            <person name="Hibbett D."/>
            <person name="Martinez A.T."/>
            <person name="Grigoriev I.V."/>
        </authorList>
    </citation>
    <scope>NUCLEOTIDE SEQUENCE</scope>
    <source>
        <strain evidence="9">CBS 506.95</strain>
    </source>
</reference>
<keyword evidence="10" id="KW-1185">Reference proteome</keyword>
<keyword evidence="4" id="KW-0539">Nucleus</keyword>
<comment type="subcellular location">
    <subcellularLocation>
        <location evidence="1">Nucleus</location>
    </subcellularLocation>
</comment>
<dbReference type="GO" id="GO:0051382">
    <property type="term" value="P:kinetochore assembly"/>
    <property type="evidence" value="ECO:0007669"/>
    <property type="project" value="InterPro"/>
</dbReference>
<sequence>MPTSARKSSTGGARRLTQKAHIPYRGDNPEVGKKTGIAVGHVERKSDGFEPFEEVMQRADGLTPPRKRVKRKSVAAAEEDDYDDYDGEQSMQIDSPVQQMVNHRPPVTPPSARRRSSVRPVARTSDVNFDDIPSPRPNSAKRGSRHAAAQSSNLSRSNRTREREPSLDSPNEGGGGDYSYGGTNDMDQSGFDDYDPPQNDPPSDPPGETSFSRMNEDEDEGDERRDEPQDEEEEEDQEKTPKASSKQQDKGKAKATEKTPRGRRRDPSEDGVEDEIAQGMDEVDLEPDSDGEQEERPTKKSKVSPVKEKKVPRETESRKKKENRPQREGVRKSKRKPMKPFAYWRGERYVYGKPEDQNGPIYVPNIKEIIRIPEEPHVKLRGAGKRKRSSTRPRSRSRARSYPDEEDIPPAAPVVDPEEGWDDDTEAKCVVQNYTTREEVERRIAWTAKMVEPRLATDRTWSFDKIFGDDDFIAAGQLVIPPKGRKPSKAAKDNTYVFYVIEGAVNFKIHNQSMVLATGGMFMVPRGNTYFIENICNRDARLFFTQARKVVMNDDEKAAKAAQAAEAQRRKSLGRSSSVGAPPTASRAAPNGRAASLAVASTRNT</sequence>
<dbReference type="Proteomes" id="UP000807306">
    <property type="component" value="Unassembled WGS sequence"/>
</dbReference>
<feature type="compositionally biased region" description="Basic residues" evidence="7">
    <location>
        <begin position="379"/>
        <end position="399"/>
    </location>
</feature>
<accession>A0A9P6EMZ3</accession>
<feature type="compositionally biased region" description="Polar residues" evidence="7">
    <location>
        <begin position="89"/>
        <end position="101"/>
    </location>
</feature>
<evidence type="ECO:0000256" key="7">
    <source>
        <dbReference type="SAM" id="MobiDB-lite"/>
    </source>
</evidence>
<gene>
    <name evidence="9" type="ORF">CPB83DRAFT_846343</name>
</gene>
<dbReference type="AlphaFoldDB" id="A0A9P6EMZ3"/>
<dbReference type="GO" id="GO:0019237">
    <property type="term" value="F:centromeric DNA binding"/>
    <property type="evidence" value="ECO:0007669"/>
    <property type="project" value="InterPro"/>
</dbReference>
<evidence type="ECO:0000256" key="5">
    <source>
        <dbReference type="ARBA" id="ARBA00057947"/>
    </source>
</evidence>
<proteinExistence type="inferred from homology"/>
<feature type="compositionally biased region" description="Acidic residues" evidence="7">
    <location>
        <begin position="77"/>
        <end position="87"/>
    </location>
</feature>
<evidence type="ECO:0000256" key="4">
    <source>
        <dbReference type="ARBA" id="ARBA00023242"/>
    </source>
</evidence>
<evidence type="ECO:0000313" key="10">
    <source>
        <dbReference type="Proteomes" id="UP000807306"/>
    </source>
</evidence>
<keyword evidence="3" id="KW-0238">DNA-binding</keyword>
<comment type="function">
    <text evidence="5">Component of the kinetochore, a multiprotein complex that assembles on centromeric DNA and attaches chromosomes to spindle microtubules, mediating chromosome segregation and sister chromatid segregation during meiosis and mitosis. Component of the inner kinetochore constitutive centromere-associated network (CCAN), which serves as a structural platform for outer kinetochore assembly.</text>
</comment>
<evidence type="ECO:0000313" key="9">
    <source>
        <dbReference type="EMBL" id="KAF9532781.1"/>
    </source>
</evidence>
<dbReference type="GO" id="GO:0051315">
    <property type="term" value="P:attachment of mitotic spindle microtubules to kinetochore"/>
    <property type="evidence" value="ECO:0007669"/>
    <property type="project" value="TreeGrafter"/>
</dbReference>
<dbReference type="InterPro" id="IPR025974">
    <property type="entry name" value="Mif2/CENP-C_cupin"/>
</dbReference>
<dbReference type="SUPFAM" id="SSF51182">
    <property type="entry name" value="RmlC-like cupins"/>
    <property type="match status" value="1"/>
</dbReference>
<evidence type="ECO:0000256" key="1">
    <source>
        <dbReference type="ARBA" id="ARBA00004123"/>
    </source>
</evidence>
<dbReference type="GO" id="GO:0000776">
    <property type="term" value="C:kinetochore"/>
    <property type="evidence" value="ECO:0007669"/>
    <property type="project" value="InterPro"/>
</dbReference>
<name>A0A9P6EMZ3_9AGAR</name>
<dbReference type="InterPro" id="IPR014710">
    <property type="entry name" value="RmlC-like_jellyroll"/>
</dbReference>
<dbReference type="EMBL" id="MU157830">
    <property type="protein sequence ID" value="KAF9532781.1"/>
    <property type="molecule type" value="Genomic_DNA"/>
</dbReference>
<feature type="region of interest" description="Disordered" evidence="7">
    <location>
        <begin position="373"/>
        <end position="423"/>
    </location>
</feature>
<feature type="compositionally biased region" description="Basic and acidic residues" evidence="7">
    <location>
        <begin position="305"/>
        <end position="331"/>
    </location>
</feature>
<protein>
    <recommendedName>
        <fullName evidence="6">CENP-C homolog</fullName>
    </recommendedName>
</protein>